<protein>
    <submittedName>
        <fullName evidence="4">Ankyrin repeat</fullName>
    </submittedName>
</protein>
<dbReference type="PRINTS" id="PR01415">
    <property type="entry name" value="ANKYRIN"/>
</dbReference>
<evidence type="ECO:0000256" key="3">
    <source>
        <dbReference type="PROSITE-ProRule" id="PRU00023"/>
    </source>
</evidence>
<feature type="repeat" description="ANK" evidence="3">
    <location>
        <begin position="54"/>
        <end position="86"/>
    </location>
</feature>
<evidence type="ECO:0000313" key="4">
    <source>
        <dbReference type="EMBL" id="KAK2553503.1"/>
    </source>
</evidence>
<feature type="repeat" description="ANK" evidence="3">
    <location>
        <begin position="359"/>
        <end position="391"/>
    </location>
</feature>
<keyword evidence="1" id="KW-0677">Repeat</keyword>
<dbReference type="InterPro" id="IPR036770">
    <property type="entry name" value="Ankyrin_rpt-contain_sf"/>
</dbReference>
<reference evidence="4" key="1">
    <citation type="journal article" date="2023" name="G3 (Bethesda)">
        <title>Whole genome assembly and annotation of the endangered Caribbean coral Acropora cervicornis.</title>
        <authorList>
            <person name="Selwyn J.D."/>
            <person name="Vollmer S.V."/>
        </authorList>
    </citation>
    <scope>NUCLEOTIDE SEQUENCE</scope>
    <source>
        <strain evidence="4">K2</strain>
    </source>
</reference>
<comment type="caution">
    <text evidence="4">The sequence shown here is derived from an EMBL/GenBank/DDBJ whole genome shotgun (WGS) entry which is preliminary data.</text>
</comment>
<dbReference type="PANTHER" id="PTHR24189">
    <property type="entry name" value="MYOTROPHIN"/>
    <property type="match status" value="1"/>
</dbReference>
<dbReference type="Gene3D" id="1.25.40.20">
    <property type="entry name" value="Ankyrin repeat-containing domain"/>
    <property type="match status" value="3"/>
</dbReference>
<reference evidence="4" key="2">
    <citation type="journal article" date="2023" name="Science">
        <title>Genomic signatures of disease resistance in endangered staghorn corals.</title>
        <authorList>
            <person name="Vollmer S.V."/>
            <person name="Selwyn J.D."/>
            <person name="Despard B.A."/>
            <person name="Roesel C.L."/>
        </authorList>
    </citation>
    <scope>NUCLEOTIDE SEQUENCE</scope>
    <source>
        <strain evidence="4">K2</strain>
    </source>
</reference>
<feature type="repeat" description="ANK" evidence="3">
    <location>
        <begin position="326"/>
        <end position="358"/>
    </location>
</feature>
<dbReference type="Proteomes" id="UP001249851">
    <property type="component" value="Unassembled WGS sequence"/>
</dbReference>
<feature type="repeat" description="ANK" evidence="3">
    <location>
        <begin position="392"/>
        <end position="424"/>
    </location>
</feature>
<dbReference type="InterPro" id="IPR002110">
    <property type="entry name" value="Ankyrin_rpt"/>
</dbReference>
<dbReference type="EMBL" id="JARQWQ010000076">
    <property type="protein sequence ID" value="KAK2553503.1"/>
    <property type="molecule type" value="Genomic_DNA"/>
</dbReference>
<proteinExistence type="predicted"/>
<sequence length="924" mass="102297">MATHNPFKGFFELLYEKLDCCESELHKAAKEGNVELLVKSLQDNPSGINLEDDTGNTPLCIATQMRHLDVVHILLRQSASINSSKINPMHQVRDASIARALIEAGGDLHATDNQGNTPLHRAVLVKEISVINVLIEHGANVNFSNSRGETPLHNASERIEKDLDVMKALISSGASVNIQDNARKGPLHRACEFPVMCEPIKLLIHHGAQMDAHDLKGYCPLHHLIEGFPSTDNETKLLQVIDCFKFRSVQDVNVTTVTGQTALHLAASSGLHQTIKHLISCGCNVNHQDGRGKNALHCAVAERGHSISTLETLVAAGADVRSCDWWGVSPLHEAARNNNVAAVDFLIKNGAQVNQQDKNGAIALHLAVICNSREIVELLIKKGSLVNATDKTLSTPLHFAAWTDSEDVAEVLLDKGAEISMKDRSGSSPLDTAVLNRSENVLRIFNADTKFHGIRPFSNFGNVRLSEEDFTKLVLSSSDKIMRSESDIPRFLDRLLTSPGVGHALDSDEAQEVHSAVESMAQDVVKKLAHLDPRLTTTLLRAGSSSEGSKTVLPNEFDFMFSLEEMSSNIHPIFLEEDTALTVGAQACGAGGKTIAELFENKEPSEHTGVISDYLQITLNEGHEGSLFLDFCESTSKEVTSYAMYIYFSQMLTNVLLSSSFPKNPNLFIKEVTIDPAIILEWRGCRFKLLEIHVDVVPAIRLPHWPEKTYRNHRLFTTDILTIPCLAVPKMASVYEQLWRCSVSLQETAIFRNLRPCIRNSYVAAKAMVNSKAVCPSVACRDDESIELFRNTYSLSPDDDVYVTKSAEDVVPTYMLKMMFLFALEDKVASEGLQSVFETVGEERKPALSKTANYGPAEQRNIFRRFPEVDVDLVKDIFRRCESCLLDGSVPSFFNPKQNVIEKKEDGEVKLILSFVQFINKLLA</sequence>
<dbReference type="SUPFAM" id="SSF48403">
    <property type="entry name" value="Ankyrin repeat"/>
    <property type="match status" value="2"/>
</dbReference>
<evidence type="ECO:0000256" key="2">
    <source>
        <dbReference type="ARBA" id="ARBA00023043"/>
    </source>
</evidence>
<name>A0AAD9UXF2_ACRCE</name>
<dbReference type="InterPro" id="IPR050745">
    <property type="entry name" value="Multifunctional_regulatory"/>
</dbReference>
<dbReference type="Pfam" id="PF12796">
    <property type="entry name" value="Ank_2"/>
    <property type="match status" value="4"/>
</dbReference>
<dbReference type="AlphaFoldDB" id="A0AAD9UXF2"/>
<dbReference type="Gene3D" id="3.30.460.90">
    <property type="match status" value="1"/>
</dbReference>
<dbReference type="SMART" id="SM00248">
    <property type="entry name" value="ANK"/>
    <property type="match status" value="10"/>
</dbReference>
<feature type="repeat" description="ANK" evidence="3">
    <location>
        <begin position="258"/>
        <end position="290"/>
    </location>
</feature>
<keyword evidence="2 3" id="KW-0040">ANK repeat</keyword>
<accession>A0AAD9UXF2</accession>
<feature type="repeat" description="ANK" evidence="3">
    <location>
        <begin position="114"/>
        <end position="146"/>
    </location>
</feature>
<feature type="repeat" description="ANK" evidence="3">
    <location>
        <begin position="291"/>
        <end position="325"/>
    </location>
</feature>
<dbReference type="PANTHER" id="PTHR24189:SF71">
    <property type="entry name" value="ANKYRIN REPEAT DOMAIN 39"/>
    <property type="match status" value="1"/>
</dbReference>
<evidence type="ECO:0000313" key="5">
    <source>
        <dbReference type="Proteomes" id="UP001249851"/>
    </source>
</evidence>
<feature type="repeat" description="ANK" evidence="3">
    <location>
        <begin position="147"/>
        <end position="181"/>
    </location>
</feature>
<evidence type="ECO:0000256" key="1">
    <source>
        <dbReference type="ARBA" id="ARBA00022737"/>
    </source>
</evidence>
<dbReference type="PROSITE" id="PS50088">
    <property type="entry name" value="ANK_REPEAT"/>
    <property type="match status" value="8"/>
</dbReference>
<dbReference type="PROSITE" id="PS50297">
    <property type="entry name" value="ANK_REP_REGION"/>
    <property type="match status" value="7"/>
</dbReference>
<organism evidence="4 5">
    <name type="scientific">Acropora cervicornis</name>
    <name type="common">Staghorn coral</name>
    <dbReference type="NCBI Taxonomy" id="6130"/>
    <lineage>
        <taxon>Eukaryota</taxon>
        <taxon>Metazoa</taxon>
        <taxon>Cnidaria</taxon>
        <taxon>Anthozoa</taxon>
        <taxon>Hexacorallia</taxon>
        <taxon>Scleractinia</taxon>
        <taxon>Astrocoeniina</taxon>
        <taxon>Acroporidae</taxon>
        <taxon>Acropora</taxon>
    </lineage>
</organism>
<keyword evidence="5" id="KW-1185">Reference proteome</keyword>
<gene>
    <name evidence="4" type="ORF">P5673_024987</name>
</gene>